<evidence type="ECO:0000313" key="2">
    <source>
        <dbReference type="Proteomes" id="UP000663848"/>
    </source>
</evidence>
<proteinExistence type="predicted"/>
<dbReference type="AlphaFoldDB" id="A0A822E4W7"/>
<dbReference type="EMBL" id="CAJOBR010068165">
    <property type="protein sequence ID" value="CAF5091163.1"/>
    <property type="molecule type" value="Genomic_DNA"/>
</dbReference>
<gene>
    <name evidence="1" type="ORF">QYT958_LOCUS44347</name>
</gene>
<accession>A0A822E4W7</accession>
<protein>
    <submittedName>
        <fullName evidence="1">Uncharacterized protein</fullName>
    </submittedName>
</protein>
<organism evidence="1 2">
    <name type="scientific">Rotaria socialis</name>
    <dbReference type="NCBI Taxonomy" id="392032"/>
    <lineage>
        <taxon>Eukaryota</taxon>
        <taxon>Metazoa</taxon>
        <taxon>Spiralia</taxon>
        <taxon>Gnathifera</taxon>
        <taxon>Rotifera</taxon>
        <taxon>Eurotatoria</taxon>
        <taxon>Bdelloidea</taxon>
        <taxon>Philodinida</taxon>
        <taxon>Philodinidae</taxon>
        <taxon>Rotaria</taxon>
    </lineage>
</organism>
<sequence>MDSARLGYLSSMKLINCSSTVGKSSRTSLRCFANLLDLLNGNEIACLSNSSTDTKREWSFNGMIFNFFNLAMV</sequence>
<reference evidence="1" key="1">
    <citation type="submission" date="2021-02" db="EMBL/GenBank/DDBJ databases">
        <authorList>
            <person name="Nowell W R."/>
        </authorList>
    </citation>
    <scope>NUCLEOTIDE SEQUENCE</scope>
</reference>
<comment type="caution">
    <text evidence="1">The sequence shown here is derived from an EMBL/GenBank/DDBJ whole genome shotgun (WGS) entry which is preliminary data.</text>
</comment>
<dbReference type="Proteomes" id="UP000663848">
    <property type="component" value="Unassembled WGS sequence"/>
</dbReference>
<evidence type="ECO:0000313" key="1">
    <source>
        <dbReference type="EMBL" id="CAF5091163.1"/>
    </source>
</evidence>
<feature type="non-terminal residue" evidence="1">
    <location>
        <position position="73"/>
    </location>
</feature>
<name>A0A822E4W7_9BILA</name>